<dbReference type="GO" id="GO:0016020">
    <property type="term" value="C:membrane"/>
    <property type="evidence" value="ECO:0007669"/>
    <property type="project" value="UniProtKB-SubCell"/>
</dbReference>
<comment type="subcellular location">
    <subcellularLocation>
        <location evidence="1 6">Membrane</location>
        <topology evidence="1 6">Multi-pass membrane protein</topology>
    </subcellularLocation>
</comment>
<feature type="transmembrane region" description="Helical" evidence="6">
    <location>
        <begin position="169"/>
        <end position="189"/>
    </location>
</feature>
<dbReference type="EMBL" id="WJXA01000229">
    <property type="protein sequence ID" value="KAF7114240.1"/>
    <property type="molecule type" value="Genomic_DNA"/>
</dbReference>
<dbReference type="Proteomes" id="UP000626092">
    <property type="component" value="Unassembled WGS sequence"/>
</dbReference>
<dbReference type="InterPro" id="IPR000620">
    <property type="entry name" value="EamA_dom"/>
</dbReference>
<feature type="transmembrane region" description="Helical" evidence="6">
    <location>
        <begin position="48"/>
        <end position="69"/>
    </location>
</feature>
<feature type="transmembrane region" description="Helical" evidence="6">
    <location>
        <begin position="20"/>
        <end position="41"/>
    </location>
</feature>
<evidence type="ECO:0000256" key="3">
    <source>
        <dbReference type="ARBA" id="ARBA00022692"/>
    </source>
</evidence>
<feature type="domain" description="EamA" evidence="7">
    <location>
        <begin position="172"/>
        <end position="309"/>
    </location>
</feature>
<evidence type="ECO:0000256" key="1">
    <source>
        <dbReference type="ARBA" id="ARBA00004141"/>
    </source>
</evidence>
<evidence type="ECO:0000256" key="2">
    <source>
        <dbReference type="ARBA" id="ARBA00007635"/>
    </source>
</evidence>
<organism evidence="8 9">
    <name type="scientific">Rhododendron simsii</name>
    <name type="common">Sims's rhododendron</name>
    <dbReference type="NCBI Taxonomy" id="118357"/>
    <lineage>
        <taxon>Eukaryota</taxon>
        <taxon>Viridiplantae</taxon>
        <taxon>Streptophyta</taxon>
        <taxon>Embryophyta</taxon>
        <taxon>Tracheophyta</taxon>
        <taxon>Spermatophyta</taxon>
        <taxon>Magnoliopsida</taxon>
        <taxon>eudicotyledons</taxon>
        <taxon>Gunneridae</taxon>
        <taxon>Pentapetalae</taxon>
        <taxon>asterids</taxon>
        <taxon>Ericales</taxon>
        <taxon>Ericaceae</taxon>
        <taxon>Ericoideae</taxon>
        <taxon>Rhodoreae</taxon>
        <taxon>Rhododendron</taxon>
    </lineage>
</organism>
<dbReference type="GO" id="GO:0022857">
    <property type="term" value="F:transmembrane transporter activity"/>
    <property type="evidence" value="ECO:0007669"/>
    <property type="project" value="InterPro"/>
</dbReference>
<evidence type="ECO:0000256" key="6">
    <source>
        <dbReference type="RuleBase" id="RU363077"/>
    </source>
</evidence>
<keyword evidence="9" id="KW-1185">Reference proteome</keyword>
<dbReference type="PANTHER" id="PTHR31218">
    <property type="entry name" value="WAT1-RELATED PROTEIN"/>
    <property type="match status" value="1"/>
</dbReference>
<dbReference type="AlphaFoldDB" id="A0A834L502"/>
<keyword evidence="3 6" id="KW-0812">Transmembrane</keyword>
<sequence>MGDQKTNGMLSPLFTKIKPYLAMVSLQFGYAGMYIITMVSLKHGMSHWIFVVYRHMVATLVIAPFALVYERPVLDQNLYVLGMKYTSATYASATVNVLPALTFIMAIIFRLEKVNFKQKPSQAKVIGTAITLTGAMLMTLYKGPIVDILWYSKASSHQNTSISSADQHWVTGTIMLLSCTCGWSGFFILQSITLKQYPAELSLTALICFMGMVEGAIAALIMERDMSAWAIGFDSRLLAAVYSGVVCSGIAYYVQGVVNKVRGPVFVTAFSPLCMIITAVLGAILLAEKVHLGSLLGAIIIVLGLYSVVWGKSKDQEALTCCEKDTPYELPIVDCNDKSAIFVADHIPESDHVPSANKLKAPGKIVVSSQEP</sequence>
<dbReference type="OrthoDB" id="1728340at2759"/>
<proteinExistence type="inferred from homology"/>
<accession>A0A834L502</accession>
<feature type="transmembrane region" description="Helical" evidence="6">
    <location>
        <begin position="123"/>
        <end position="141"/>
    </location>
</feature>
<feature type="transmembrane region" description="Helical" evidence="6">
    <location>
        <begin position="201"/>
        <end position="222"/>
    </location>
</feature>
<dbReference type="Pfam" id="PF00892">
    <property type="entry name" value="EamA"/>
    <property type="match status" value="1"/>
</dbReference>
<feature type="transmembrane region" description="Helical" evidence="6">
    <location>
        <begin position="89"/>
        <end position="111"/>
    </location>
</feature>
<feature type="transmembrane region" description="Helical" evidence="6">
    <location>
        <begin position="292"/>
        <end position="310"/>
    </location>
</feature>
<dbReference type="InterPro" id="IPR030184">
    <property type="entry name" value="WAT1-related"/>
</dbReference>
<protein>
    <recommendedName>
        <fullName evidence="6">WAT1-related protein</fullName>
    </recommendedName>
</protein>
<comment type="caution">
    <text evidence="8">The sequence shown here is derived from an EMBL/GenBank/DDBJ whole genome shotgun (WGS) entry which is preliminary data.</text>
</comment>
<keyword evidence="4 6" id="KW-1133">Transmembrane helix</keyword>
<evidence type="ECO:0000256" key="5">
    <source>
        <dbReference type="ARBA" id="ARBA00023136"/>
    </source>
</evidence>
<evidence type="ECO:0000313" key="9">
    <source>
        <dbReference type="Proteomes" id="UP000626092"/>
    </source>
</evidence>
<comment type="similarity">
    <text evidence="2 6">Belongs to the drug/metabolite transporter (DMT) superfamily. Plant drug/metabolite exporter (P-DME) (TC 2.A.7.4) family.</text>
</comment>
<evidence type="ECO:0000259" key="7">
    <source>
        <dbReference type="Pfam" id="PF00892"/>
    </source>
</evidence>
<reference evidence="8" key="1">
    <citation type="submission" date="2019-11" db="EMBL/GenBank/DDBJ databases">
        <authorList>
            <person name="Liu Y."/>
            <person name="Hou J."/>
            <person name="Li T.-Q."/>
            <person name="Guan C.-H."/>
            <person name="Wu X."/>
            <person name="Wu H.-Z."/>
            <person name="Ling F."/>
            <person name="Zhang R."/>
            <person name="Shi X.-G."/>
            <person name="Ren J.-P."/>
            <person name="Chen E.-F."/>
            <person name="Sun J.-M."/>
        </authorList>
    </citation>
    <scope>NUCLEOTIDE SEQUENCE</scope>
    <source>
        <strain evidence="8">Adult_tree_wgs_1</strain>
        <tissue evidence="8">Leaves</tissue>
    </source>
</reference>
<dbReference type="SUPFAM" id="SSF103481">
    <property type="entry name" value="Multidrug resistance efflux transporter EmrE"/>
    <property type="match status" value="2"/>
</dbReference>
<evidence type="ECO:0000256" key="4">
    <source>
        <dbReference type="ARBA" id="ARBA00022989"/>
    </source>
</evidence>
<name>A0A834L502_RHOSS</name>
<feature type="transmembrane region" description="Helical" evidence="6">
    <location>
        <begin position="265"/>
        <end position="286"/>
    </location>
</feature>
<evidence type="ECO:0000313" key="8">
    <source>
        <dbReference type="EMBL" id="KAF7114240.1"/>
    </source>
</evidence>
<keyword evidence="5 6" id="KW-0472">Membrane</keyword>
<gene>
    <name evidence="8" type="ORF">RHSIM_RhsimUnG0094000</name>
</gene>
<dbReference type="InterPro" id="IPR037185">
    <property type="entry name" value="EmrE-like"/>
</dbReference>
<feature type="transmembrane region" description="Helical" evidence="6">
    <location>
        <begin position="228"/>
        <end position="253"/>
    </location>
</feature>